<dbReference type="CDD" id="cd06558">
    <property type="entry name" value="crotonase-like"/>
    <property type="match status" value="1"/>
</dbReference>
<gene>
    <name evidence="2" type="ORF">OKIOD_LOCUS6683</name>
</gene>
<evidence type="ECO:0000256" key="1">
    <source>
        <dbReference type="ARBA" id="ARBA00005254"/>
    </source>
</evidence>
<protein>
    <submittedName>
        <fullName evidence="2">Oidioi.mRNA.OKI2018_I69.XSR.g15125.t1.cds</fullName>
    </submittedName>
</protein>
<accession>A0ABN7SBU4</accession>
<comment type="similarity">
    <text evidence="1">Belongs to the enoyl-CoA hydratase/isomerase family.</text>
</comment>
<dbReference type="SUPFAM" id="SSF52096">
    <property type="entry name" value="ClpP/crotonase"/>
    <property type="match status" value="1"/>
</dbReference>
<dbReference type="InterPro" id="IPR001753">
    <property type="entry name" value="Enoyl-CoA_hydra/iso"/>
</dbReference>
<evidence type="ECO:0000313" key="2">
    <source>
        <dbReference type="EMBL" id="CAG5097550.1"/>
    </source>
</evidence>
<dbReference type="Proteomes" id="UP001158576">
    <property type="component" value="Chromosome XSR"/>
</dbReference>
<dbReference type="PANTHER" id="PTHR43802:SF1">
    <property type="entry name" value="IP11341P-RELATED"/>
    <property type="match status" value="1"/>
</dbReference>
<dbReference type="PANTHER" id="PTHR43802">
    <property type="entry name" value="ENOYL-COA HYDRATASE"/>
    <property type="match status" value="1"/>
</dbReference>
<organism evidence="2 3">
    <name type="scientific">Oikopleura dioica</name>
    <name type="common">Tunicate</name>
    <dbReference type="NCBI Taxonomy" id="34765"/>
    <lineage>
        <taxon>Eukaryota</taxon>
        <taxon>Metazoa</taxon>
        <taxon>Chordata</taxon>
        <taxon>Tunicata</taxon>
        <taxon>Appendicularia</taxon>
        <taxon>Copelata</taxon>
        <taxon>Oikopleuridae</taxon>
        <taxon>Oikopleura</taxon>
    </lineage>
</organism>
<keyword evidence="3" id="KW-1185">Reference proteome</keyword>
<reference evidence="2 3" key="1">
    <citation type="submission" date="2021-04" db="EMBL/GenBank/DDBJ databases">
        <authorList>
            <person name="Bliznina A."/>
        </authorList>
    </citation>
    <scope>NUCLEOTIDE SEQUENCE [LARGE SCALE GENOMIC DNA]</scope>
</reference>
<dbReference type="InterPro" id="IPR029045">
    <property type="entry name" value="ClpP/crotonase-like_dom_sf"/>
</dbReference>
<dbReference type="Gene3D" id="3.90.226.10">
    <property type="entry name" value="2-enoyl-CoA Hydratase, Chain A, domain 1"/>
    <property type="match status" value="1"/>
</dbReference>
<name>A0ABN7SBU4_OIKDI</name>
<sequence>MKLTRALLSCPKFPAFRKASTVEPFVEPVYVETRRSYGGNDVFMLRLNRPFKQNAINTFMVEHLIVALKVFQQRNSSDAAILYAKGEDFSLGYDLWHFDKLFCNTEALIDSLKIKKIKASKCPTSKACQKPIVTAIHGRCANGGLELALNSDSIIASDDAVFSLLQYQIGLPLIDDGPQRIAEILGVDKTIEMIQKGTEFSAQEALELKLIQQVVSKDDLQEAAFDAASTISKNKGPFNESSVFRTVYAELEKNDALDLVINQSSDLFKIRKAAERVAF</sequence>
<dbReference type="EMBL" id="OU015569">
    <property type="protein sequence ID" value="CAG5097550.1"/>
    <property type="molecule type" value="Genomic_DNA"/>
</dbReference>
<evidence type="ECO:0000313" key="3">
    <source>
        <dbReference type="Proteomes" id="UP001158576"/>
    </source>
</evidence>
<proteinExistence type="inferred from homology"/>
<dbReference type="Pfam" id="PF00378">
    <property type="entry name" value="ECH_1"/>
    <property type="match status" value="1"/>
</dbReference>